<reference evidence="2 3" key="1">
    <citation type="submission" date="2021-01" db="EMBL/GenBank/DDBJ databases">
        <title>Genomic Encyclopedia of Type Strains, Phase IV (KMG-IV): sequencing the most valuable type-strain genomes for metagenomic binning, comparative biology and taxonomic classification.</title>
        <authorList>
            <person name="Goeker M."/>
        </authorList>
    </citation>
    <scope>NUCLEOTIDE SEQUENCE [LARGE SCALE GENOMIC DNA]</scope>
    <source>
        <strain evidence="2 3">DSM 105482</strain>
    </source>
</reference>
<dbReference type="InterPro" id="IPR042099">
    <property type="entry name" value="ANL_N_sf"/>
</dbReference>
<keyword evidence="3" id="KW-1185">Reference proteome</keyword>
<gene>
    <name evidence="2" type="ORF">JOC77_000181</name>
</gene>
<keyword evidence="2" id="KW-0436">Ligase</keyword>
<name>A0ABS2QCB7_9BACI</name>
<comment type="caution">
    <text evidence="2">The sequence shown here is derived from an EMBL/GenBank/DDBJ whole genome shotgun (WGS) entry which is preliminary data.</text>
</comment>
<dbReference type="PANTHER" id="PTHR36932">
    <property type="entry name" value="CAPSULAR POLYSACCHARIDE BIOSYNTHESIS PROTEIN"/>
    <property type="match status" value="1"/>
</dbReference>
<accession>A0ABS2QCB7</accession>
<evidence type="ECO:0000313" key="3">
    <source>
        <dbReference type="Proteomes" id="UP000823486"/>
    </source>
</evidence>
<dbReference type="GO" id="GO:0047475">
    <property type="term" value="F:phenylacetate-CoA ligase activity"/>
    <property type="evidence" value="ECO:0007669"/>
    <property type="project" value="UniProtKB-EC"/>
</dbReference>
<dbReference type="EC" id="6.2.1.30" evidence="2"/>
<dbReference type="EMBL" id="JAFBFI010000001">
    <property type="protein sequence ID" value="MBM7690778.1"/>
    <property type="molecule type" value="Genomic_DNA"/>
</dbReference>
<dbReference type="Proteomes" id="UP000823486">
    <property type="component" value="Unassembled WGS sequence"/>
</dbReference>
<dbReference type="Gene3D" id="3.40.50.12780">
    <property type="entry name" value="N-terminal domain of ligase-like"/>
    <property type="match status" value="1"/>
</dbReference>
<protein>
    <submittedName>
        <fullName evidence="2">Phenylacetate-CoA ligase</fullName>
        <ecNumber evidence="2">6.2.1.30</ecNumber>
    </submittedName>
</protein>
<dbReference type="RefSeq" id="WP_204537459.1">
    <property type="nucleotide sequence ID" value="NZ_JAFBFI010000001.1"/>
</dbReference>
<organism evidence="2 3">
    <name type="scientific">Peribacillus deserti</name>
    <dbReference type="NCBI Taxonomy" id="673318"/>
    <lineage>
        <taxon>Bacteria</taxon>
        <taxon>Bacillati</taxon>
        <taxon>Bacillota</taxon>
        <taxon>Bacilli</taxon>
        <taxon>Bacillales</taxon>
        <taxon>Bacillaceae</taxon>
        <taxon>Peribacillus</taxon>
    </lineage>
</organism>
<dbReference type="InterPro" id="IPR000873">
    <property type="entry name" value="AMP-dep_synth/lig_dom"/>
</dbReference>
<dbReference type="PANTHER" id="PTHR36932:SF1">
    <property type="entry name" value="CAPSULAR POLYSACCHARIDE BIOSYNTHESIS PROTEIN"/>
    <property type="match status" value="1"/>
</dbReference>
<proteinExistence type="predicted"/>
<dbReference type="SUPFAM" id="SSF56801">
    <property type="entry name" value="Acetyl-CoA synthetase-like"/>
    <property type="match status" value="1"/>
</dbReference>
<sequence length="453" mass="52453">MIELIRLKNFVNKLYLSSPFLVKRIFANAEALRRDRYRRFDKSEQVDFQKNMLERTSYFNVEQINDFIKDAADNVEYYAFLRGCRIESVKDFEQIPLLTKQIIREAMEKLISKKVKNKKELWAGSSSGSTGMPLKYYRDKQSINIERLQYDAFYKYCGCDTNNKRVRISGVKVAKFDRQKPPFWLYIDKYKQLQCSAYHISENSFRDYIKAIKKIGPAFATGFPSGWAALAELMIEDGSKYNGFKAIITDSEGLSTEQQKKIEKAFNCRVYQTYGLGEVGMCAVQCEKSHYHILPTYYVEVVDNEGKTVEDGTEGEIVVTDYYSRSYPFIRYGTGDLGIMRHDDCGCGIKTPYLTEIIGRIEDYILTKDGRKVKRLSLIVKPAIGIRESQIIQVSKDQIVINVVPDVNFDEESMKNVIETAKEFVGDMNISWKAVDKLERMQSGKLKFLIRKF</sequence>
<feature type="domain" description="AMP-dependent synthetase/ligase" evidence="1">
    <location>
        <begin position="207"/>
        <end position="320"/>
    </location>
</feature>
<dbReference type="InterPro" id="IPR053158">
    <property type="entry name" value="CapK_Type1_Caps_Biosynth"/>
</dbReference>
<evidence type="ECO:0000313" key="2">
    <source>
        <dbReference type="EMBL" id="MBM7690778.1"/>
    </source>
</evidence>
<dbReference type="Pfam" id="PF00501">
    <property type="entry name" value="AMP-binding"/>
    <property type="match status" value="1"/>
</dbReference>
<evidence type="ECO:0000259" key="1">
    <source>
        <dbReference type="Pfam" id="PF00501"/>
    </source>
</evidence>